<dbReference type="GeneID" id="68289976"/>
<dbReference type="PANTHER" id="PTHR42109">
    <property type="entry name" value="UNPLACED GENOMIC SCAFFOLD UM_SCAF_CONTIG_1.265, WHOLE GENOME SHOTGUN SEQUENCE"/>
    <property type="match status" value="1"/>
</dbReference>
<keyword evidence="1" id="KW-0472">Membrane</keyword>
<evidence type="ECO:0000259" key="2">
    <source>
        <dbReference type="Pfam" id="PF24800"/>
    </source>
</evidence>
<dbReference type="RefSeq" id="XP_044655572.1">
    <property type="nucleotide sequence ID" value="XM_044799637.1"/>
</dbReference>
<organism evidence="3 4">
    <name type="scientific">Cercospora kikuchii</name>
    <dbReference type="NCBI Taxonomy" id="84275"/>
    <lineage>
        <taxon>Eukaryota</taxon>
        <taxon>Fungi</taxon>
        <taxon>Dikarya</taxon>
        <taxon>Ascomycota</taxon>
        <taxon>Pezizomycotina</taxon>
        <taxon>Dothideomycetes</taxon>
        <taxon>Dothideomycetidae</taxon>
        <taxon>Mycosphaerellales</taxon>
        <taxon>Mycosphaerellaceae</taxon>
        <taxon>Cercospora</taxon>
    </lineage>
</organism>
<dbReference type="OrthoDB" id="2560628at2759"/>
<feature type="transmembrane region" description="Helical" evidence="1">
    <location>
        <begin position="42"/>
        <end position="62"/>
    </location>
</feature>
<feature type="transmembrane region" description="Helical" evidence="1">
    <location>
        <begin position="68"/>
        <end position="93"/>
    </location>
</feature>
<gene>
    <name evidence="3" type="ORF">CKM354_000440100</name>
</gene>
<dbReference type="AlphaFoldDB" id="A0A9P3FG42"/>
<comment type="caution">
    <text evidence="3">The sequence shown here is derived from an EMBL/GenBank/DDBJ whole genome shotgun (WGS) entry which is preliminary data.</text>
</comment>
<evidence type="ECO:0000256" key="1">
    <source>
        <dbReference type="SAM" id="Phobius"/>
    </source>
</evidence>
<feature type="transmembrane region" description="Helical" evidence="1">
    <location>
        <begin position="216"/>
        <end position="237"/>
    </location>
</feature>
<keyword evidence="1" id="KW-1133">Transmembrane helix</keyword>
<protein>
    <recommendedName>
        <fullName evidence="2">DUF7702 domain-containing protein</fullName>
    </recommendedName>
</protein>
<evidence type="ECO:0000313" key="4">
    <source>
        <dbReference type="Proteomes" id="UP000825890"/>
    </source>
</evidence>
<dbReference type="InterPro" id="IPR056119">
    <property type="entry name" value="DUF7702"/>
</dbReference>
<sequence length="253" mass="27620">MTKLTYGDGIAILQLLFYLPAVNLAAYLWFRDGFRPGSAAWRFATAFTSLRLTGAICTLVAINYYSSALATTIIISQVVGTPPLTMAAITLVDRINEHSRTVHPLLLKAVSFGALVPLALGIYGADQSLDSTGTKFTPSVYLKIAMAMFIALYLILVTLTIVFGRKWTVYPFQADRTAILAMALTIPSIGIKHVYAALSEYSTLPAFYLVGANPTAYLFMDVLMEFCTVIVLLGFGFKLGSAPKKHEVQEIRV</sequence>
<dbReference type="Proteomes" id="UP000825890">
    <property type="component" value="Unassembled WGS sequence"/>
</dbReference>
<keyword evidence="1" id="KW-0812">Transmembrane</keyword>
<reference evidence="3 4" key="1">
    <citation type="submission" date="2021-01" db="EMBL/GenBank/DDBJ databases">
        <title>Cercospora kikuchii MAFF 305040 whole genome shotgun sequence.</title>
        <authorList>
            <person name="Kashiwa T."/>
            <person name="Suzuki T."/>
        </authorList>
    </citation>
    <scope>NUCLEOTIDE SEQUENCE [LARGE SCALE GENOMIC DNA]</scope>
    <source>
        <strain evidence="3 4">MAFF 305040</strain>
    </source>
</reference>
<keyword evidence="4" id="KW-1185">Reference proteome</keyword>
<feature type="transmembrane region" description="Helical" evidence="1">
    <location>
        <begin position="144"/>
        <end position="165"/>
    </location>
</feature>
<dbReference type="PANTHER" id="PTHR42109:SF2">
    <property type="entry name" value="INTEGRAL MEMBRANE PROTEIN"/>
    <property type="match status" value="1"/>
</dbReference>
<feature type="transmembrane region" description="Helical" evidence="1">
    <location>
        <begin position="177"/>
        <end position="196"/>
    </location>
</feature>
<feature type="transmembrane region" description="Helical" evidence="1">
    <location>
        <begin position="105"/>
        <end position="124"/>
    </location>
</feature>
<dbReference type="Pfam" id="PF24800">
    <property type="entry name" value="DUF7702"/>
    <property type="match status" value="1"/>
</dbReference>
<accession>A0A9P3FG42</accession>
<name>A0A9P3FG42_9PEZI</name>
<feature type="domain" description="DUF7702" evidence="2">
    <location>
        <begin position="4"/>
        <end position="239"/>
    </location>
</feature>
<evidence type="ECO:0000313" key="3">
    <source>
        <dbReference type="EMBL" id="GIZ41085.1"/>
    </source>
</evidence>
<feature type="transmembrane region" description="Helical" evidence="1">
    <location>
        <begin position="12"/>
        <end position="30"/>
    </location>
</feature>
<dbReference type="EMBL" id="BOLY01000003">
    <property type="protein sequence ID" value="GIZ41085.1"/>
    <property type="molecule type" value="Genomic_DNA"/>
</dbReference>
<proteinExistence type="predicted"/>